<feature type="compositionally biased region" description="Acidic residues" evidence="1">
    <location>
        <begin position="240"/>
        <end position="256"/>
    </location>
</feature>
<evidence type="ECO:0000259" key="2">
    <source>
        <dbReference type="PROSITE" id="PS51154"/>
    </source>
</evidence>
<dbReference type="SMART" id="SM00506">
    <property type="entry name" value="A1pp"/>
    <property type="match status" value="1"/>
</dbReference>
<reference evidence="3 4" key="1">
    <citation type="journal article" date="2017" name="Biotechnol. Biofuels">
        <title>Differential beta-glucosidase expression as a function of carbon source availability in Talaromyces amestolkiae: a genomic and proteomic approach.</title>
        <authorList>
            <person name="de Eugenio L.I."/>
            <person name="Mendez-Liter J.A."/>
            <person name="Nieto-Dominguez M."/>
            <person name="Alonso L."/>
            <person name="Gil-Munoz J."/>
            <person name="Barriuso J."/>
            <person name="Prieto A."/>
            <person name="Martinez M.J."/>
        </authorList>
    </citation>
    <scope>NUCLEOTIDE SEQUENCE [LARGE SCALE GENOMIC DNA]</scope>
    <source>
        <strain evidence="3 4">CIB</strain>
    </source>
</reference>
<evidence type="ECO:0000256" key="1">
    <source>
        <dbReference type="SAM" id="MobiDB-lite"/>
    </source>
</evidence>
<dbReference type="Proteomes" id="UP000249363">
    <property type="component" value="Unassembled WGS sequence"/>
</dbReference>
<dbReference type="Pfam" id="PF01661">
    <property type="entry name" value="Macro"/>
    <property type="match status" value="1"/>
</dbReference>
<feature type="region of interest" description="Disordered" evidence="1">
    <location>
        <begin position="240"/>
        <end position="310"/>
    </location>
</feature>
<dbReference type="PROSITE" id="PS51154">
    <property type="entry name" value="MACRO"/>
    <property type="match status" value="1"/>
</dbReference>
<dbReference type="RefSeq" id="XP_040729432.1">
    <property type="nucleotide sequence ID" value="XM_040882167.1"/>
</dbReference>
<gene>
    <name evidence="3" type="ORF">BHQ10_000927</name>
</gene>
<comment type="caution">
    <text evidence="3">The sequence shown here is derived from an EMBL/GenBank/DDBJ whole genome shotgun (WGS) entry which is preliminary data.</text>
</comment>
<dbReference type="STRING" id="1196081.A0A364KN05"/>
<feature type="compositionally biased region" description="Basic and acidic residues" evidence="1">
    <location>
        <begin position="257"/>
        <end position="268"/>
    </location>
</feature>
<dbReference type="InterPro" id="IPR002589">
    <property type="entry name" value="Macro_dom"/>
</dbReference>
<sequence length="310" mass="34215">MASNALSLKEIPTLTQLYRARLLSPAKHTMGSAPSKALNDILSHIRHDITKLQVDCIVNAANRSLLGGGGVDGAIHRAAGHRLLDECRTLNGCRTGDAKITNGYNLPATKVIHTVGPIYDDDNHQLSETLLRRCYRRSLELAVEHGQRSIAFSAVSTGVYGYPNEAAARAVLDEVDEFLREGDNLSKFERVIFCSFMPADVRAYERYLPSYFPPTDEDIEIANASLKTKTTNDTMIVDVNEDDSYDSISDGEQDWEELSRDDGDKNHELDEEPVDLNSNSQAASVTDVQSLQSSSAEFDELSKSETENKS</sequence>
<evidence type="ECO:0000313" key="3">
    <source>
        <dbReference type="EMBL" id="RAO64915.1"/>
    </source>
</evidence>
<organism evidence="3 4">
    <name type="scientific">Talaromyces amestolkiae</name>
    <dbReference type="NCBI Taxonomy" id="1196081"/>
    <lineage>
        <taxon>Eukaryota</taxon>
        <taxon>Fungi</taxon>
        <taxon>Dikarya</taxon>
        <taxon>Ascomycota</taxon>
        <taxon>Pezizomycotina</taxon>
        <taxon>Eurotiomycetes</taxon>
        <taxon>Eurotiomycetidae</taxon>
        <taxon>Eurotiales</taxon>
        <taxon>Trichocomaceae</taxon>
        <taxon>Talaromyces</taxon>
        <taxon>Talaromyces sect. Talaromyces</taxon>
    </lineage>
</organism>
<dbReference type="AlphaFoldDB" id="A0A364KN05"/>
<dbReference type="InterPro" id="IPR043472">
    <property type="entry name" value="Macro_dom-like"/>
</dbReference>
<dbReference type="SUPFAM" id="SSF52949">
    <property type="entry name" value="Macro domain-like"/>
    <property type="match status" value="1"/>
</dbReference>
<feature type="compositionally biased region" description="Basic and acidic residues" evidence="1">
    <location>
        <begin position="300"/>
        <end position="310"/>
    </location>
</feature>
<dbReference type="EMBL" id="MIKG01000001">
    <property type="protein sequence ID" value="RAO64915.1"/>
    <property type="molecule type" value="Genomic_DNA"/>
</dbReference>
<accession>A0A364KN05</accession>
<name>A0A364KN05_TALAM</name>
<proteinExistence type="predicted"/>
<keyword evidence="4" id="KW-1185">Reference proteome</keyword>
<evidence type="ECO:0000313" key="4">
    <source>
        <dbReference type="Proteomes" id="UP000249363"/>
    </source>
</evidence>
<dbReference type="Gene3D" id="3.40.220.10">
    <property type="entry name" value="Leucine Aminopeptidase, subunit E, domain 1"/>
    <property type="match status" value="1"/>
</dbReference>
<dbReference type="PANTHER" id="PTHR11106:SF27">
    <property type="entry name" value="MACRO DOMAIN-CONTAINING PROTEIN"/>
    <property type="match status" value="1"/>
</dbReference>
<feature type="compositionally biased region" description="Polar residues" evidence="1">
    <location>
        <begin position="276"/>
        <end position="296"/>
    </location>
</feature>
<dbReference type="PANTHER" id="PTHR11106">
    <property type="entry name" value="GANGLIOSIDE INDUCED DIFFERENTIATION ASSOCIATED PROTEIN 2-RELATED"/>
    <property type="match status" value="1"/>
</dbReference>
<dbReference type="CDD" id="cd02908">
    <property type="entry name" value="Macro_OAADPr_deacetylase"/>
    <property type="match status" value="1"/>
</dbReference>
<feature type="domain" description="Macro" evidence="2">
    <location>
        <begin position="29"/>
        <end position="212"/>
    </location>
</feature>
<dbReference type="OrthoDB" id="6077599at2759"/>
<dbReference type="GeneID" id="63790144"/>
<protein>
    <recommendedName>
        <fullName evidence="2">Macro domain-containing protein</fullName>
    </recommendedName>
</protein>